<dbReference type="EMBL" id="CAJVPL010000295">
    <property type="protein sequence ID" value="CAG8479887.1"/>
    <property type="molecule type" value="Genomic_DNA"/>
</dbReference>
<dbReference type="Proteomes" id="UP000789831">
    <property type="component" value="Unassembled WGS sequence"/>
</dbReference>
<accession>A0A9N8Z841</accession>
<reference evidence="2" key="1">
    <citation type="submission" date="2021-06" db="EMBL/GenBank/DDBJ databases">
        <authorList>
            <person name="Kallberg Y."/>
            <person name="Tangrot J."/>
            <person name="Rosling A."/>
        </authorList>
    </citation>
    <scope>NUCLEOTIDE SEQUENCE</scope>
    <source>
        <strain evidence="2">MT106</strain>
    </source>
</reference>
<sequence length="91" mass="10211">MNYQTFDQVKKPTVVILKEPEDDDSINIIAEQIPHIKTSKSRSRPGSRQDTFRAILNDIIWIISLTNTSPTLPSWSRNSETHDTAGSVGSD</sequence>
<name>A0A9N8Z841_9GLOM</name>
<feature type="region of interest" description="Disordered" evidence="1">
    <location>
        <begin position="69"/>
        <end position="91"/>
    </location>
</feature>
<organism evidence="2 3">
    <name type="scientific">Ambispora gerdemannii</name>
    <dbReference type="NCBI Taxonomy" id="144530"/>
    <lineage>
        <taxon>Eukaryota</taxon>
        <taxon>Fungi</taxon>
        <taxon>Fungi incertae sedis</taxon>
        <taxon>Mucoromycota</taxon>
        <taxon>Glomeromycotina</taxon>
        <taxon>Glomeromycetes</taxon>
        <taxon>Archaeosporales</taxon>
        <taxon>Ambisporaceae</taxon>
        <taxon>Ambispora</taxon>
    </lineage>
</organism>
<comment type="caution">
    <text evidence="2">The sequence shown here is derived from an EMBL/GenBank/DDBJ whole genome shotgun (WGS) entry which is preliminary data.</text>
</comment>
<evidence type="ECO:0000313" key="2">
    <source>
        <dbReference type="EMBL" id="CAG8479887.1"/>
    </source>
</evidence>
<dbReference type="AlphaFoldDB" id="A0A9N8Z841"/>
<proteinExistence type="predicted"/>
<evidence type="ECO:0000256" key="1">
    <source>
        <dbReference type="SAM" id="MobiDB-lite"/>
    </source>
</evidence>
<protein>
    <submittedName>
        <fullName evidence="2">3857_t:CDS:1</fullName>
    </submittedName>
</protein>
<keyword evidence="3" id="KW-1185">Reference proteome</keyword>
<gene>
    <name evidence="2" type="ORF">AGERDE_LOCUS3180</name>
</gene>
<evidence type="ECO:0000313" key="3">
    <source>
        <dbReference type="Proteomes" id="UP000789831"/>
    </source>
</evidence>
<feature type="compositionally biased region" description="Polar residues" evidence="1">
    <location>
        <begin position="69"/>
        <end position="78"/>
    </location>
</feature>